<proteinExistence type="inferred from homology"/>
<dbReference type="InterPro" id="IPR019150">
    <property type="entry name" value="Vesicle_transport_protein_Use1"/>
</dbReference>
<dbReference type="GO" id="GO:0031201">
    <property type="term" value="C:SNARE complex"/>
    <property type="evidence" value="ECO:0007669"/>
    <property type="project" value="TreeGrafter"/>
</dbReference>
<organism evidence="13 14">
    <name type="scientific">Cimex lectularius</name>
    <name type="common">Bed bug</name>
    <name type="synonym">Acanthia lectularia</name>
    <dbReference type="NCBI Taxonomy" id="79782"/>
    <lineage>
        <taxon>Eukaryota</taxon>
        <taxon>Metazoa</taxon>
        <taxon>Ecdysozoa</taxon>
        <taxon>Arthropoda</taxon>
        <taxon>Hexapoda</taxon>
        <taxon>Insecta</taxon>
        <taxon>Pterygota</taxon>
        <taxon>Neoptera</taxon>
        <taxon>Paraneoptera</taxon>
        <taxon>Hemiptera</taxon>
        <taxon>Heteroptera</taxon>
        <taxon>Panheteroptera</taxon>
        <taxon>Cimicomorpha</taxon>
        <taxon>Cimicidae</taxon>
        <taxon>Cimex</taxon>
    </lineage>
</organism>
<dbReference type="Pfam" id="PF09753">
    <property type="entry name" value="Use1"/>
    <property type="match status" value="1"/>
</dbReference>
<comment type="subcellular location">
    <subcellularLocation>
        <location evidence="1">Endoplasmic reticulum membrane</location>
        <topology evidence="1">Single-pass type IV membrane protein</topology>
    </subcellularLocation>
</comment>
<evidence type="ECO:0000313" key="13">
    <source>
        <dbReference type="EnsemblMetazoa" id="XP_014259426.1"/>
    </source>
</evidence>
<keyword evidence="6" id="KW-0256">Endoplasmic reticulum</keyword>
<evidence type="ECO:0000256" key="1">
    <source>
        <dbReference type="ARBA" id="ARBA00004163"/>
    </source>
</evidence>
<feature type="transmembrane region" description="Helical" evidence="12">
    <location>
        <begin position="245"/>
        <end position="264"/>
    </location>
</feature>
<reference evidence="13" key="1">
    <citation type="submission" date="2022-01" db="UniProtKB">
        <authorList>
            <consortium name="EnsemblMetazoa"/>
        </authorList>
    </citation>
    <scope>IDENTIFICATION</scope>
</reference>
<keyword evidence="4" id="KW-0813">Transport</keyword>
<dbReference type="PANTHER" id="PTHR13050">
    <property type="entry name" value="USE1-LIKE PROTEIN"/>
    <property type="match status" value="1"/>
</dbReference>
<evidence type="ECO:0000256" key="9">
    <source>
        <dbReference type="ARBA" id="ARBA00022989"/>
    </source>
</evidence>
<evidence type="ECO:0000256" key="2">
    <source>
        <dbReference type="ARBA" id="ARBA00007891"/>
    </source>
</evidence>
<evidence type="ECO:0000256" key="7">
    <source>
        <dbReference type="ARBA" id="ARBA00022892"/>
    </source>
</evidence>
<evidence type="ECO:0000313" key="14">
    <source>
        <dbReference type="Proteomes" id="UP000494040"/>
    </source>
</evidence>
<protein>
    <recommendedName>
        <fullName evidence="3">Vesicle transport protein USE1</fullName>
    </recommendedName>
    <alternativeName>
        <fullName evidence="11">USE1-like protein</fullName>
    </alternativeName>
</protein>
<dbReference type="GO" id="GO:0005789">
    <property type="term" value="C:endoplasmic reticulum membrane"/>
    <property type="evidence" value="ECO:0007669"/>
    <property type="project" value="UniProtKB-SubCell"/>
</dbReference>
<evidence type="ECO:0000256" key="4">
    <source>
        <dbReference type="ARBA" id="ARBA00022448"/>
    </source>
</evidence>
<dbReference type="RefSeq" id="XP_014259426.1">
    <property type="nucleotide sequence ID" value="XM_014403940.2"/>
</dbReference>
<dbReference type="PANTHER" id="PTHR13050:SF7">
    <property type="entry name" value="VESICLE TRANSPORT PROTEIN USE1"/>
    <property type="match status" value="1"/>
</dbReference>
<dbReference type="GO" id="GO:0006890">
    <property type="term" value="P:retrograde vesicle-mediated transport, Golgi to endoplasmic reticulum"/>
    <property type="evidence" value="ECO:0007669"/>
    <property type="project" value="TreeGrafter"/>
</dbReference>
<name>A0A8I6S9K0_CIMLE</name>
<sequence length="274" mass="31592">MGQKVLAHSTFFLNLKNINSIINLGPLPIILNLIILIKERHHRLTLETEGALFYKYVTALVDMAANLKSKSPSHQKSLFDETNQYQQRIDFLKGLLNVYRAETPLAKSLAMQVASKGNSFKESHEIYHALNEDVGEKVREELFENTPRRRKLLLSDSEDSIIKEDDPNELDELLKHHHNMQEKIAENMLSLAKNIKEQSIMAGKILKNDSENVEKSLNLANKNITDLKVHSDNLHENTRSSWHCWSWILLVVVTIMFINTVLLMKMLKKSNRNE</sequence>
<evidence type="ECO:0000256" key="11">
    <source>
        <dbReference type="ARBA" id="ARBA00032711"/>
    </source>
</evidence>
<keyword evidence="8" id="KW-0653">Protein transport</keyword>
<keyword evidence="10 12" id="KW-0472">Membrane</keyword>
<dbReference type="OrthoDB" id="4506189at2759"/>
<keyword evidence="14" id="KW-1185">Reference proteome</keyword>
<accession>A0A8I6S9K0</accession>
<evidence type="ECO:0000256" key="12">
    <source>
        <dbReference type="SAM" id="Phobius"/>
    </source>
</evidence>
<keyword evidence="5 12" id="KW-0812">Transmembrane</keyword>
<dbReference type="GO" id="GO:0005484">
    <property type="term" value="F:SNAP receptor activity"/>
    <property type="evidence" value="ECO:0007669"/>
    <property type="project" value="TreeGrafter"/>
</dbReference>
<evidence type="ECO:0000256" key="8">
    <source>
        <dbReference type="ARBA" id="ARBA00022927"/>
    </source>
</evidence>
<dbReference type="GO" id="GO:0015031">
    <property type="term" value="P:protein transport"/>
    <property type="evidence" value="ECO:0007669"/>
    <property type="project" value="UniProtKB-KW"/>
</dbReference>
<dbReference type="EnsemblMetazoa" id="XM_014403940.2">
    <property type="protein sequence ID" value="XP_014259426.1"/>
    <property type="gene ID" value="LOC106672477"/>
</dbReference>
<dbReference type="KEGG" id="clec:106672477"/>
<evidence type="ECO:0000256" key="10">
    <source>
        <dbReference type="ARBA" id="ARBA00023136"/>
    </source>
</evidence>
<dbReference type="CTD" id="55850"/>
<keyword evidence="7" id="KW-0931">ER-Golgi transport</keyword>
<dbReference type="AlphaFoldDB" id="A0A8I6S9K0"/>
<dbReference type="CDD" id="cd15860">
    <property type="entry name" value="SNARE_USE1"/>
    <property type="match status" value="1"/>
</dbReference>
<evidence type="ECO:0000256" key="3">
    <source>
        <dbReference type="ARBA" id="ARBA00015843"/>
    </source>
</evidence>
<dbReference type="GeneID" id="106672477"/>
<comment type="similarity">
    <text evidence="2">Belongs to the USE1 family.</text>
</comment>
<evidence type="ECO:0000256" key="5">
    <source>
        <dbReference type="ARBA" id="ARBA00022692"/>
    </source>
</evidence>
<evidence type="ECO:0000256" key="6">
    <source>
        <dbReference type="ARBA" id="ARBA00022824"/>
    </source>
</evidence>
<dbReference type="Proteomes" id="UP000494040">
    <property type="component" value="Unassembled WGS sequence"/>
</dbReference>
<keyword evidence="9 12" id="KW-1133">Transmembrane helix</keyword>